<gene>
    <name evidence="2" type="ORF">SERLADRAFT_409609</name>
</gene>
<dbReference type="CDD" id="cd23422">
    <property type="entry name" value="beta-trefoil_Ricin_MPL_CNL"/>
    <property type="match status" value="1"/>
</dbReference>
<proteinExistence type="predicted"/>
<dbReference type="RefSeq" id="XP_007320447.1">
    <property type="nucleotide sequence ID" value="XM_007320385.1"/>
</dbReference>
<dbReference type="InterPro" id="IPR035992">
    <property type="entry name" value="Ricin_B-like_lectins"/>
</dbReference>
<evidence type="ECO:0000313" key="2">
    <source>
        <dbReference type="EMBL" id="EGO23207.1"/>
    </source>
</evidence>
<dbReference type="InterPro" id="IPR000772">
    <property type="entry name" value="Ricin_B_lectin"/>
</dbReference>
<dbReference type="Proteomes" id="UP000008064">
    <property type="component" value="Unassembled WGS sequence"/>
</dbReference>
<dbReference type="OrthoDB" id="2131701at2759"/>
<accession>F8P229</accession>
<dbReference type="EMBL" id="GL945436">
    <property type="protein sequence ID" value="EGO23207.1"/>
    <property type="molecule type" value="Genomic_DNA"/>
</dbReference>
<dbReference type="HOGENOM" id="CLU_119132_0_0_1"/>
<dbReference type="KEGG" id="sla:SERLADRAFT_409609"/>
<name>F8P229_SERL9</name>
<dbReference type="AlphaFoldDB" id="F8P229"/>
<organism>
    <name type="scientific">Serpula lacrymans var. lacrymans (strain S7.9)</name>
    <name type="common">Dry rot fungus</name>
    <dbReference type="NCBI Taxonomy" id="578457"/>
    <lineage>
        <taxon>Eukaryota</taxon>
        <taxon>Fungi</taxon>
        <taxon>Dikarya</taxon>
        <taxon>Basidiomycota</taxon>
        <taxon>Agaricomycotina</taxon>
        <taxon>Agaricomycetes</taxon>
        <taxon>Agaricomycetidae</taxon>
        <taxon>Boletales</taxon>
        <taxon>Coniophorineae</taxon>
        <taxon>Serpulaceae</taxon>
        <taxon>Serpula</taxon>
    </lineage>
</organism>
<feature type="domain" description="Ricin B lectin" evidence="1">
    <location>
        <begin position="40"/>
        <end position="126"/>
    </location>
</feature>
<reference evidence="2" key="1">
    <citation type="submission" date="2011-04" db="EMBL/GenBank/DDBJ databases">
        <title>Evolution of plant cell wall degrading machinery underlies the functional diversity of forest fungi.</title>
        <authorList>
            <consortium name="US DOE Joint Genome Institute (JGI-PGF)"/>
            <person name="Eastwood D.C."/>
            <person name="Floudas D."/>
            <person name="Binder M."/>
            <person name="Majcherczyk A."/>
            <person name="Schneider P."/>
            <person name="Aerts A."/>
            <person name="Asiegbu F.O."/>
            <person name="Baker S.E."/>
            <person name="Barry K."/>
            <person name="Bendiksby M."/>
            <person name="Blumentritt M."/>
            <person name="Coutinho P.M."/>
            <person name="Cullen D."/>
            <person name="Cullen D."/>
            <person name="Gathman A."/>
            <person name="Goodell B."/>
            <person name="Henrissat B."/>
            <person name="Ihrmark K."/>
            <person name="Kauserud H."/>
            <person name="Kohler A."/>
            <person name="LaButti K."/>
            <person name="Lapidus A."/>
            <person name="Lavin J.L."/>
            <person name="Lee Y.-H."/>
            <person name="Lindquist E."/>
            <person name="Lilly W."/>
            <person name="Lucas S."/>
            <person name="Morin E."/>
            <person name="Murat C."/>
            <person name="Oguiza J.A."/>
            <person name="Park J."/>
            <person name="Pisabarro A.G."/>
            <person name="Riley R."/>
            <person name="Rosling A."/>
            <person name="Salamov A."/>
            <person name="Schmidt O."/>
            <person name="Schmutz J."/>
            <person name="Skrede I."/>
            <person name="Stenlid J."/>
            <person name="Wiebenga A."/>
            <person name="Xie X."/>
            <person name="Kues U."/>
            <person name="Hibbett D.S."/>
            <person name="Hoffmeister D."/>
            <person name="Hogberg N."/>
            <person name="Martin F."/>
            <person name="Grigoriev I.V."/>
            <person name="Watkinson S.C."/>
        </authorList>
    </citation>
    <scope>NUCLEOTIDE SEQUENCE</scope>
    <source>
        <strain evidence="2">S7.9</strain>
    </source>
</reference>
<dbReference type="Gene3D" id="2.80.10.50">
    <property type="match status" value="1"/>
</dbReference>
<dbReference type="GeneID" id="18812831"/>
<evidence type="ECO:0000259" key="1">
    <source>
        <dbReference type="Pfam" id="PF14200"/>
    </source>
</evidence>
<dbReference type="Pfam" id="PF14200">
    <property type="entry name" value="RicinB_lectin_2"/>
    <property type="match status" value="1"/>
</dbReference>
<sequence length="152" mass="16997">MASIRSGQIYKCTNVKGGTTMDLSGGDNKSIIGYGFHSGPNQAWIFDQASDNGWTIKSVGSGKYLGIEESPRDGLPVVAVSERFEWYIFPDEEDMTVYRIYVPNTPFNLDLSDHGNPTPGTTVTLWGKWNGRNQCWRIDPVQQWYVASDHSV</sequence>
<dbReference type="SUPFAM" id="SSF50370">
    <property type="entry name" value="Ricin B-like lectins"/>
    <property type="match status" value="1"/>
</dbReference>
<protein>
    <submittedName>
        <fullName evidence="2">Carbohydrate-binding module family 13 protein</fullName>
    </submittedName>
</protein>